<reference evidence="3" key="1">
    <citation type="journal article" date="2019" name="Int. J. Syst. Evol. Microbiol.">
        <title>The Global Catalogue of Microorganisms (GCM) 10K type strain sequencing project: providing services to taxonomists for standard genome sequencing and annotation.</title>
        <authorList>
            <consortium name="The Broad Institute Genomics Platform"/>
            <consortium name="The Broad Institute Genome Sequencing Center for Infectious Disease"/>
            <person name="Wu L."/>
            <person name="Ma J."/>
        </authorList>
    </citation>
    <scope>NUCLEOTIDE SEQUENCE [LARGE SCALE GENOMIC DNA]</scope>
    <source>
        <strain evidence="3">JCM 16014</strain>
    </source>
</reference>
<evidence type="ECO:0000256" key="1">
    <source>
        <dbReference type="SAM" id="MobiDB-lite"/>
    </source>
</evidence>
<name>A0ABP5F9A9_9ACTN</name>
<proteinExistence type="predicted"/>
<organism evidence="2 3">
    <name type="scientific">Catenulispora yoronensis</name>
    <dbReference type="NCBI Taxonomy" id="450799"/>
    <lineage>
        <taxon>Bacteria</taxon>
        <taxon>Bacillati</taxon>
        <taxon>Actinomycetota</taxon>
        <taxon>Actinomycetes</taxon>
        <taxon>Catenulisporales</taxon>
        <taxon>Catenulisporaceae</taxon>
        <taxon>Catenulispora</taxon>
    </lineage>
</organism>
<keyword evidence="3" id="KW-1185">Reference proteome</keyword>
<sequence>MVLRLRFGLRKRGGGGRGDKRDGDGYDAGYHRTGTTPLGSVRHEGVPPLESGVPTGRDPTDCVFRVRSGTAPFPIDSKH</sequence>
<accession>A0ABP5F9A9</accession>
<comment type="caution">
    <text evidence="2">The sequence shown here is derived from an EMBL/GenBank/DDBJ whole genome shotgun (WGS) entry which is preliminary data.</text>
</comment>
<feature type="region of interest" description="Disordered" evidence="1">
    <location>
        <begin position="7"/>
        <end position="60"/>
    </location>
</feature>
<dbReference type="EMBL" id="BAAAQN010000007">
    <property type="protein sequence ID" value="GAA2021264.1"/>
    <property type="molecule type" value="Genomic_DNA"/>
</dbReference>
<dbReference type="Proteomes" id="UP001500751">
    <property type="component" value="Unassembled WGS sequence"/>
</dbReference>
<protein>
    <submittedName>
        <fullName evidence="2">Uncharacterized protein</fullName>
    </submittedName>
</protein>
<evidence type="ECO:0000313" key="3">
    <source>
        <dbReference type="Proteomes" id="UP001500751"/>
    </source>
</evidence>
<gene>
    <name evidence="2" type="ORF">GCM10009839_17730</name>
</gene>
<evidence type="ECO:0000313" key="2">
    <source>
        <dbReference type="EMBL" id="GAA2021264.1"/>
    </source>
</evidence>